<organism evidence="8 9">
    <name type="scientific">Paractinoplanes hotanensis</name>
    <dbReference type="NCBI Taxonomy" id="2906497"/>
    <lineage>
        <taxon>Bacteria</taxon>
        <taxon>Bacillati</taxon>
        <taxon>Actinomycetota</taxon>
        <taxon>Actinomycetes</taxon>
        <taxon>Micromonosporales</taxon>
        <taxon>Micromonosporaceae</taxon>
        <taxon>Paractinoplanes</taxon>
    </lineage>
</organism>
<sequence length="549" mass="60462">MRRLLAAATTIALTVIAAPASKAQASQHQSDAQAAVQQASKAQAFQHEARPAGRTAPTIKWSACAESALRLRKAECGMLSVPLDHAAPYGEKIQIAVSRIRHTVAEAKYQGVVLVNPGGPGGKGRALSVMGALVPKGAGAAYDWIGFDPRGVGASKPSLSCDAGYTGYNRPAYVPTTPKIERAWLQRAEGYARACGKAGGKLLEHLKSLDTVRDMDLLRQALNARQINYFGFSYGTYLGQVYATRYPERVRRMVFDGNVNPARVWYDSNLDQDIAFDRNIKIYFRWIAKNHRTYRLGRTGREVERRFYAEQKNLARTPAGGRIGPSELTDIFLQAGYYTFGWDGIARAFSDWVRDGDASGLRRLYDTNNPQTKDADNNYAIYLGVQCTDAEWPQSWTKWTADNWEVHRKAPFETWANAWYNAPCRTWPARSGIPVTVSGETVPPVLLISETLDAATPFSGSLEVRKRFPRSVLIEGVNGTTHSGSLSGNRCVDDTIADYLATGKLPKRLPGERSDKRCRPIQPPAAVAATEAKRAPAPVEEVRKLITGR</sequence>
<dbReference type="RefSeq" id="WP_251799360.1">
    <property type="nucleotide sequence ID" value="NZ_JAMQOL010000022.1"/>
</dbReference>
<feature type="compositionally biased region" description="Low complexity" evidence="4">
    <location>
        <begin position="28"/>
        <end position="46"/>
    </location>
</feature>
<keyword evidence="2 5" id="KW-0732">Signal</keyword>
<dbReference type="Pfam" id="PF00561">
    <property type="entry name" value="Abhydrolase_1"/>
    <property type="match status" value="1"/>
</dbReference>
<feature type="domain" description="AB hydrolase-1" evidence="6">
    <location>
        <begin position="112"/>
        <end position="315"/>
    </location>
</feature>
<evidence type="ECO:0000313" key="9">
    <source>
        <dbReference type="Proteomes" id="UP001523216"/>
    </source>
</evidence>
<dbReference type="InterPro" id="IPR029058">
    <property type="entry name" value="AB_hydrolase_fold"/>
</dbReference>
<dbReference type="GO" id="GO:0016787">
    <property type="term" value="F:hydrolase activity"/>
    <property type="evidence" value="ECO:0007669"/>
    <property type="project" value="UniProtKB-KW"/>
</dbReference>
<comment type="similarity">
    <text evidence="1">Belongs to the peptidase S33 family.</text>
</comment>
<dbReference type="InterPro" id="IPR051601">
    <property type="entry name" value="Serine_prot/Carboxylest_S33"/>
</dbReference>
<name>A0ABT0Y1Y4_9ACTN</name>
<evidence type="ECO:0000259" key="7">
    <source>
        <dbReference type="Pfam" id="PF08386"/>
    </source>
</evidence>
<feature type="chain" id="PRO_5047332373" evidence="5">
    <location>
        <begin position="18"/>
        <end position="549"/>
    </location>
</feature>
<dbReference type="InterPro" id="IPR000073">
    <property type="entry name" value="AB_hydrolase_1"/>
</dbReference>
<comment type="caution">
    <text evidence="8">The sequence shown here is derived from an EMBL/GenBank/DDBJ whole genome shotgun (WGS) entry which is preliminary data.</text>
</comment>
<feature type="signal peptide" evidence="5">
    <location>
        <begin position="1"/>
        <end position="17"/>
    </location>
</feature>
<proteinExistence type="inferred from homology"/>
<feature type="region of interest" description="Disordered" evidence="4">
    <location>
        <begin position="28"/>
        <end position="53"/>
    </location>
</feature>
<keyword evidence="9" id="KW-1185">Reference proteome</keyword>
<evidence type="ECO:0000259" key="6">
    <source>
        <dbReference type="Pfam" id="PF00561"/>
    </source>
</evidence>
<evidence type="ECO:0000256" key="4">
    <source>
        <dbReference type="SAM" id="MobiDB-lite"/>
    </source>
</evidence>
<evidence type="ECO:0000256" key="1">
    <source>
        <dbReference type="ARBA" id="ARBA00010088"/>
    </source>
</evidence>
<feature type="compositionally biased region" description="Basic and acidic residues" evidence="4">
    <location>
        <begin position="509"/>
        <end position="518"/>
    </location>
</feature>
<keyword evidence="3 8" id="KW-0378">Hydrolase</keyword>
<reference evidence="8 9" key="1">
    <citation type="submission" date="2022-06" db="EMBL/GenBank/DDBJ databases">
        <title>Actinoplanes abujensis sp. nov., isolated from Nigerian arid soil.</title>
        <authorList>
            <person name="Ding P."/>
        </authorList>
    </citation>
    <scope>NUCLEOTIDE SEQUENCE [LARGE SCALE GENOMIC DNA]</scope>
    <source>
        <strain evidence="9">TRM88002</strain>
    </source>
</reference>
<dbReference type="SUPFAM" id="SSF53474">
    <property type="entry name" value="alpha/beta-Hydrolases"/>
    <property type="match status" value="1"/>
</dbReference>
<dbReference type="Pfam" id="PF08386">
    <property type="entry name" value="Abhydrolase_4"/>
    <property type="match status" value="1"/>
</dbReference>
<gene>
    <name evidence="8" type="ORF">LXN57_18240</name>
</gene>
<dbReference type="Proteomes" id="UP001523216">
    <property type="component" value="Unassembled WGS sequence"/>
</dbReference>
<evidence type="ECO:0000313" key="8">
    <source>
        <dbReference type="EMBL" id="MCM4079517.1"/>
    </source>
</evidence>
<evidence type="ECO:0000256" key="3">
    <source>
        <dbReference type="ARBA" id="ARBA00022801"/>
    </source>
</evidence>
<feature type="region of interest" description="Disordered" evidence="4">
    <location>
        <begin position="509"/>
        <end position="533"/>
    </location>
</feature>
<dbReference type="EMBL" id="JAMQOL010000022">
    <property type="protein sequence ID" value="MCM4079517.1"/>
    <property type="molecule type" value="Genomic_DNA"/>
</dbReference>
<dbReference type="PANTHER" id="PTHR43248">
    <property type="entry name" value="2-SUCCINYL-6-HYDROXY-2,4-CYCLOHEXADIENE-1-CARBOXYLATE SYNTHASE"/>
    <property type="match status" value="1"/>
</dbReference>
<protein>
    <submittedName>
        <fullName evidence="8">Alpha/beta hydrolase</fullName>
    </submittedName>
</protein>
<dbReference type="Gene3D" id="3.40.50.1820">
    <property type="entry name" value="alpha/beta hydrolase"/>
    <property type="match status" value="1"/>
</dbReference>
<dbReference type="PANTHER" id="PTHR43248:SF29">
    <property type="entry name" value="TRIPEPTIDYL AMINOPEPTIDASE"/>
    <property type="match status" value="1"/>
</dbReference>
<feature type="domain" description="Peptidase S33 tripeptidyl aminopeptidase-like C-terminal" evidence="7">
    <location>
        <begin position="415"/>
        <end position="508"/>
    </location>
</feature>
<evidence type="ECO:0000256" key="5">
    <source>
        <dbReference type="SAM" id="SignalP"/>
    </source>
</evidence>
<accession>A0ABT0Y1Y4</accession>
<dbReference type="InterPro" id="IPR013595">
    <property type="entry name" value="Pept_S33_TAP-like_C"/>
</dbReference>
<evidence type="ECO:0000256" key="2">
    <source>
        <dbReference type="ARBA" id="ARBA00022729"/>
    </source>
</evidence>